<name>A0AA97F8Y3_9SPHN</name>
<dbReference type="AlphaFoldDB" id="A0AA97F8Y3"/>
<dbReference type="EC" id="6.3.2.1" evidence="4 13"/>
<dbReference type="PANTHER" id="PTHR21299:SF1">
    <property type="entry name" value="PANTOATE--BETA-ALANINE LIGASE"/>
    <property type="match status" value="1"/>
</dbReference>
<dbReference type="FunFam" id="3.40.50.620:FF:000114">
    <property type="entry name" value="Pantothenate synthetase"/>
    <property type="match status" value="1"/>
</dbReference>
<reference evidence="14 15" key="1">
    <citation type="submission" date="2023-10" db="EMBL/GenBank/DDBJ databases">
        <title>Complete genome sequence of a Sphingomonadaceae bacterium.</title>
        <authorList>
            <person name="Yan C."/>
        </authorList>
    </citation>
    <scope>NUCLEOTIDE SEQUENCE [LARGE SCALE GENOMIC DNA]</scope>
    <source>
        <strain evidence="14 15">SCSIO 66989</strain>
    </source>
</reference>
<dbReference type="Pfam" id="PF02569">
    <property type="entry name" value="Pantoate_ligase"/>
    <property type="match status" value="1"/>
</dbReference>
<comment type="function">
    <text evidence="12 13">Catalyzes the condensation of pantoate with beta-alanine in an ATP-dependent reaction via a pantoyl-adenylate intermediate.</text>
</comment>
<feature type="binding site" evidence="13">
    <location>
        <begin position="30"/>
        <end position="37"/>
    </location>
    <ligand>
        <name>ATP</name>
        <dbReference type="ChEBI" id="CHEBI:30616"/>
    </ligand>
</feature>
<evidence type="ECO:0000256" key="6">
    <source>
        <dbReference type="ARBA" id="ARBA00022490"/>
    </source>
</evidence>
<dbReference type="Gene3D" id="3.40.50.620">
    <property type="entry name" value="HUPs"/>
    <property type="match status" value="1"/>
</dbReference>
<dbReference type="GO" id="GO:0005829">
    <property type="term" value="C:cytosol"/>
    <property type="evidence" value="ECO:0007669"/>
    <property type="project" value="TreeGrafter"/>
</dbReference>
<evidence type="ECO:0000256" key="7">
    <source>
        <dbReference type="ARBA" id="ARBA00022598"/>
    </source>
</evidence>
<comment type="pathway">
    <text evidence="2 13">Cofactor biosynthesis; (R)-pantothenate biosynthesis; (R)-pantothenate from (R)-pantoate and beta-alanine: step 1/1.</text>
</comment>
<proteinExistence type="inferred from homology"/>
<comment type="miscellaneous">
    <text evidence="13">The reaction proceeds by a bi uni uni bi ping pong mechanism.</text>
</comment>
<keyword evidence="8 13" id="KW-0566">Pantothenate biosynthesis</keyword>
<dbReference type="Proteomes" id="UP001302429">
    <property type="component" value="Chromosome"/>
</dbReference>
<evidence type="ECO:0000256" key="2">
    <source>
        <dbReference type="ARBA" id="ARBA00004990"/>
    </source>
</evidence>
<dbReference type="GO" id="GO:0005524">
    <property type="term" value="F:ATP binding"/>
    <property type="evidence" value="ECO:0007669"/>
    <property type="project" value="UniProtKB-KW"/>
</dbReference>
<evidence type="ECO:0000256" key="1">
    <source>
        <dbReference type="ARBA" id="ARBA00004496"/>
    </source>
</evidence>
<dbReference type="CDD" id="cd00560">
    <property type="entry name" value="PanC"/>
    <property type="match status" value="1"/>
</dbReference>
<accession>A0AA97F8Y3</accession>
<gene>
    <name evidence="13 14" type="primary">panC</name>
    <name evidence="14" type="ORF">RB602_00445</name>
</gene>
<dbReference type="InterPro" id="IPR004821">
    <property type="entry name" value="Cyt_trans-like"/>
</dbReference>
<dbReference type="PANTHER" id="PTHR21299">
    <property type="entry name" value="CYTIDYLATE KINASE/PANTOATE-BETA-ALANINE LIGASE"/>
    <property type="match status" value="1"/>
</dbReference>
<dbReference type="NCBIfam" id="TIGR00018">
    <property type="entry name" value="panC"/>
    <property type="match status" value="1"/>
</dbReference>
<evidence type="ECO:0000313" key="14">
    <source>
        <dbReference type="EMBL" id="WOE75222.1"/>
    </source>
</evidence>
<feature type="binding site" evidence="13">
    <location>
        <begin position="184"/>
        <end position="187"/>
    </location>
    <ligand>
        <name>ATP</name>
        <dbReference type="ChEBI" id="CHEBI:30616"/>
    </ligand>
</feature>
<comment type="similarity">
    <text evidence="3 13">Belongs to the pantothenate synthetase family.</text>
</comment>
<comment type="subunit">
    <text evidence="13">Homodimer.</text>
</comment>
<keyword evidence="7 13" id="KW-0436">Ligase</keyword>
<feature type="binding site" evidence="13">
    <location>
        <position position="176"/>
    </location>
    <ligand>
        <name>ATP</name>
        <dbReference type="ChEBI" id="CHEBI:30616"/>
    </ligand>
</feature>
<evidence type="ECO:0000256" key="4">
    <source>
        <dbReference type="ARBA" id="ARBA00012219"/>
    </source>
</evidence>
<comment type="catalytic activity">
    <reaction evidence="11 13">
        <text>(R)-pantoate + beta-alanine + ATP = (R)-pantothenate + AMP + diphosphate + H(+)</text>
        <dbReference type="Rhea" id="RHEA:10912"/>
        <dbReference type="ChEBI" id="CHEBI:15378"/>
        <dbReference type="ChEBI" id="CHEBI:15980"/>
        <dbReference type="ChEBI" id="CHEBI:29032"/>
        <dbReference type="ChEBI" id="CHEBI:30616"/>
        <dbReference type="ChEBI" id="CHEBI:33019"/>
        <dbReference type="ChEBI" id="CHEBI:57966"/>
        <dbReference type="ChEBI" id="CHEBI:456215"/>
        <dbReference type="EC" id="6.3.2.1"/>
    </reaction>
</comment>
<evidence type="ECO:0000256" key="12">
    <source>
        <dbReference type="ARBA" id="ARBA00055042"/>
    </source>
</evidence>
<evidence type="ECO:0000256" key="9">
    <source>
        <dbReference type="ARBA" id="ARBA00022741"/>
    </source>
</evidence>
<evidence type="ECO:0000256" key="10">
    <source>
        <dbReference type="ARBA" id="ARBA00022840"/>
    </source>
</evidence>
<dbReference type="Gene3D" id="3.30.1300.10">
    <property type="entry name" value="Pantoate-beta-alanine ligase, C-terminal domain"/>
    <property type="match status" value="1"/>
</dbReference>
<dbReference type="InterPro" id="IPR042176">
    <property type="entry name" value="Pantoate_ligase_C"/>
</dbReference>
<feature type="binding site" evidence="13">
    <location>
        <position position="153"/>
    </location>
    <ligand>
        <name>(R)-pantoate</name>
        <dbReference type="ChEBI" id="CHEBI:15980"/>
    </ligand>
</feature>
<evidence type="ECO:0000256" key="3">
    <source>
        <dbReference type="ARBA" id="ARBA00009256"/>
    </source>
</evidence>
<evidence type="ECO:0000313" key="15">
    <source>
        <dbReference type="Proteomes" id="UP001302429"/>
    </source>
</evidence>
<keyword evidence="6 13" id="KW-0963">Cytoplasm</keyword>
<organism evidence="14 15">
    <name type="scientific">Alterisphingorhabdus coralli</name>
    <dbReference type="NCBI Taxonomy" id="3071408"/>
    <lineage>
        <taxon>Bacteria</taxon>
        <taxon>Pseudomonadati</taxon>
        <taxon>Pseudomonadota</taxon>
        <taxon>Alphaproteobacteria</taxon>
        <taxon>Sphingomonadales</taxon>
        <taxon>Sphingomonadaceae</taxon>
        <taxon>Alterisphingorhabdus (ex Yan et al. 2024)</taxon>
    </lineage>
</organism>
<evidence type="ECO:0000256" key="11">
    <source>
        <dbReference type="ARBA" id="ARBA00048258"/>
    </source>
</evidence>
<feature type="binding site" evidence="13">
    <location>
        <begin position="147"/>
        <end position="150"/>
    </location>
    <ligand>
        <name>ATP</name>
        <dbReference type="ChEBI" id="CHEBI:30616"/>
    </ligand>
</feature>
<keyword evidence="15" id="KW-1185">Reference proteome</keyword>
<keyword evidence="10 13" id="KW-0067">ATP-binding</keyword>
<dbReference type="KEGG" id="acoa:RB602_00445"/>
<feature type="binding site" evidence="13">
    <location>
        <position position="61"/>
    </location>
    <ligand>
        <name>beta-alanine</name>
        <dbReference type="ChEBI" id="CHEBI:57966"/>
    </ligand>
</feature>
<protein>
    <recommendedName>
        <fullName evidence="5 13">Pantothenate synthetase</fullName>
        <shortName evidence="13">PS</shortName>
        <ecNumber evidence="4 13">6.3.2.1</ecNumber>
    </recommendedName>
    <alternativeName>
        <fullName evidence="13">Pantoate--beta-alanine ligase</fullName>
    </alternativeName>
    <alternativeName>
        <fullName evidence="13">Pantoate-activating enzyme</fullName>
    </alternativeName>
</protein>
<dbReference type="EMBL" id="CP136594">
    <property type="protein sequence ID" value="WOE75222.1"/>
    <property type="molecule type" value="Genomic_DNA"/>
</dbReference>
<dbReference type="InterPro" id="IPR003721">
    <property type="entry name" value="Pantoate_ligase"/>
</dbReference>
<dbReference type="SUPFAM" id="SSF52374">
    <property type="entry name" value="Nucleotidylyl transferase"/>
    <property type="match status" value="1"/>
</dbReference>
<dbReference type="RefSeq" id="WP_317081938.1">
    <property type="nucleotide sequence ID" value="NZ_CP136594.1"/>
</dbReference>
<evidence type="ECO:0000256" key="8">
    <source>
        <dbReference type="ARBA" id="ARBA00022655"/>
    </source>
</evidence>
<evidence type="ECO:0000256" key="13">
    <source>
        <dbReference type="HAMAP-Rule" id="MF_00158"/>
    </source>
</evidence>
<dbReference type="HAMAP" id="MF_00158">
    <property type="entry name" value="PanC"/>
    <property type="match status" value="1"/>
</dbReference>
<dbReference type="InterPro" id="IPR014729">
    <property type="entry name" value="Rossmann-like_a/b/a_fold"/>
</dbReference>
<dbReference type="GO" id="GO:0015940">
    <property type="term" value="P:pantothenate biosynthetic process"/>
    <property type="evidence" value="ECO:0007669"/>
    <property type="project" value="UniProtKB-UniRule"/>
</dbReference>
<sequence>MQTVHDHDSLKNALTAMRADGASLALVPTMGALHAGHMALVEAAKQQADRVAVSIFVNPTQFGPNEDLDAYPRQLAEDSALLKEAGVDLLWAPTAEAMYPDGFETVIRVPDISLGLCGGSRPGHFDGVATVVCKLLNQIGPDIALFGEKDYQQLAIIRRMVRDLDMTPQIVGVSTVRDDDGLALSSRNAYLTPDERQRATTLPNAIREAIAAIEAGCEIAVALQLLIRRLSEADFDPIDYAEIRNADTLAPIMGEKIENGPIAARLLVAARLGKTRLIDNWPLMVP</sequence>
<feature type="binding site" evidence="13">
    <location>
        <position position="61"/>
    </location>
    <ligand>
        <name>(R)-pantoate</name>
        <dbReference type="ChEBI" id="CHEBI:15980"/>
    </ligand>
</feature>
<dbReference type="NCBIfam" id="TIGR00125">
    <property type="entry name" value="cyt_tran_rel"/>
    <property type="match status" value="1"/>
</dbReference>
<keyword evidence="9 13" id="KW-0547">Nucleotide-binding</keyword>
<dbReference type="GO" id="GO:0004592">
    <property type="term" value="F:pantoate-beta-alanine ligase activity"/>
    <property type="evidence" value="ECO:0007669"/>
    <property type="project" value="UniProtKB-UniRule"/>
</dbReference>
<comment type="subcellular location">
    <subcellularLocation>
        <location evidence="1 13">Cytoplasm</location>
    </subcellularLocation>
</comment>
<feature type="active site" description="Proton donor" evidence="13">
    <location>
        <position position="37"/>
    </location>
</feature>
<evidence type="ECO:0000256" key="5">
    <source>
        <dbReference type="ARBA" id="ARBA00014155"/>
    </source>
</evidence>